<evidence type="ECO:0000313" key="4">
    <source>
        <dbReference type="Proteomes" id="UP000199012"/>
    </source>
</evidence>
<dbReference type="RefSeq" id="WP_090031031.1">
    <property type="nucleotide sequence ID" value="NZ_BONM01000002.1"/>
</dbReference>
<gene>
    <name evidence="3" type="ORF">SAMN05421867_10332</name>
</gene>
<dbReference type="OrthoDB" id="9804751at2"/>
<dbReference type="Proteomes" id="UP000199012">
    <property type="component" value="Unassembled WGS sequence"/>
</dbReference>
<dbReference type="STRING" id="988821.SAMN05421867_10332"/>
<protein>
    <submittedName>
        <fullName evidence="3">EAL and modified HD-GYP domain-containing signal transduction protein</fullName>
    </submittedName>
</protein>
<dbReference type="InterPro" id="IPR052340">
    <property type="entry name" value="RNase_Y/CdgJ"/>
</dbReference>
<dbReference type="InterPro" id="IPR013976">
    <property type="entry name" value="HDOD"/>
</dbReference>
<accession>A0A1I0WIN3</accession>
<reference evidence="3 4" key="1">
    <citation type="submission" date="2016-10" db="EMBL/GenBank/DDBJ databases">
        <authorList>
            <person name="de Groot N.N."/>
        </authorList>
    </citation>
    <scope>NUCLEOTIDE SEQUENCE [LARGE SCALE GENOMIC DNA]</scope>
    <source>
        <strain evidence="3 4">CGMCC 4.6945</strain>
    </source>
</reference>
<dbReference type="Pfam" id="PF00563">
    <property type="entry name" value="EAL"/>
    <property type="match status" value="1"/>
</dbReference>
<dbReference type="InterPro" id="IPR001633">
    <property type="entry name" value="EAL_dom"/>
</dbReference>
<dbReference type="PANTHER" id="PTHR33525">
    <property type="match status" value="1"/>
</dbReference>
<dbReference type="EMBL" id="FOKA01000003">
    <property type="protein sequence ID" value="SFA88612.1"/>
    <property type="molecule type" value="Genomic_DNA"/>
</dbReference>
<sequence length="409" mass="43808">MELDVAALPVGSQVVCVARQAIYDAHRRVRAQELLFRPDPRAVVAGEGAAFDDDVATARVISAVTTEFDPRDLAGDVPLFVNLPRRFLTLELPVPLDPAQVVLEVLERVEPDEAVVRGIEALRAVGFRIAIDDVVPGDRRAGLLPLADFAKVDLRDVPPGGLPAMVDWLRAGAGRPVELVAERIETEQDLADAVAAGFDLFQGYHLRRPSVVARTSLHHSATTALRLLAQLADPRVSFPQITELVSADPALALKALRACNSVAGARHGVRTLHQALVMLGRERLSAMLVLELVGSSGHADDDLAVRCLARTAAAELLAPEDPRAAATEQVVRLVSELLGEDRTVVEGWFAWSTPEADVTAACDALDAYLRAEEADEVPDIAPPHTALRVSTAYLAGVRRARSVLGALGD</sequence>
<dbReference type="Pfam" id="PF08668">
    <property type="entry name" value="HDOD"/>
    <property type="match status" value="1"/>
</dbReference>
<dbReference type="SUPFAM" id="SSF141868">
    <property type="entry name" value="EAL domain-like"/>
    <property type="match status" value="1"/>
</dbReference>
<keyword evidence="4" id="KW-1185">Reference proteome</keyword>
<dbReference type="Gene3D" id="1.10.3210.10">
    <property type="entry name" value="Hypothetical protein af1432"/>
    <property type="match status" value="1"/>
</dbReference>
<dbReference type="SMART" id="SM00052">
    <property type="entry name" value="EAL"/>
    <property type="match status" value="1"/>
</dbReference>
<organism evidence="3 4">
    <name type="scientific">Cellulomonas marina</name>
    <dbReference type="NCBI Taxonomy" id="988821"/>
    <lineage>
        <taxon>Bacteria</taxon>
        <taxon>Bacillati</taxon>
        <taxon>Actinomycetota</taxon>
        <taxon>Actinomycetes</taxon>
        <taxon>Micrococcales</taxon>
        <taxon>Cellulomonadaceae</taxon>
        <taxon>Cellulomonas</taxon>
    </lineage>
</organism>
<feature type="domain" description="HDOD" evidence="2">
    <location>
        <begin position="217"/>
        <end position="409"/>
    </location>
</feature>
<dbReference type="InterPro" id="IPR035919">
    <property type="entry name" value="EAL_sf"/>
</dbReference>
<proteinExistence type="predicted"/>
<evidence type="ECO:0000259" key="2">
    <source>
        <dbReference type="PROSITE" id="PS51833"/>
    </source>
</evidence>
<dbReference type="AlphaFoldDB" id="A0A1I0WIN3"/>
<evidence type="ECO:0000259" key="1">
    <source>
        <dbReference type="PROSITE" id="PS50883"/>
    </source>
</evidence>
<evidence type="ECO:0000313" key="3">
    <source>
        <dbReference type="EMBL" id="SFA88612.1"/>
    </source>
</evidence>
<dbReference type="PROSITE" id="PS50883">
    <property type="entry name" value="EAL"/>
    <property type="match status" value="1"/>
</dbReference>
<dbReference type="PROSITE" id="PS51833">
    <property type="entry name" value="HDOD"/>
    <property type="match status" value="1"/>
</dbReference>
<feature type="domain" description="EAL" evidence="1">
    <location>
        <begin position="1"/>
        <end position="223"/>
    </location>
</feature>
<dbReference type="PANTHER" id="PTHR33525:SF4">
    <property type="entry name" value="CYCLIC DI-GMP PHOSPHODIESTERASE CDGJ"/>
    <property type="match status" value="1"/>
</dbReference>
<name>A0A1I0WIN3_9CELL</name>
<dbReference type="SUPFAM" id="SSF109604">
    <property type="entry name" value="HD-domain/PDEase-like"/>
    <property type="match status" value="1"/>
</dbReference>
<dbReference type="Gene3D" id="3.20.20.450">
    <property type="entry name" value="EAL domain"/>
    <property type="match status" value="1"/>
</dbReference>